<sequence>MSIVRCDGRQDVCRNCERLGFECSFQQLSQPPGQYVLKPPEPRRRTQACSQCHLKKTRCLGELPSCSNCTRKGRKCTYPRTRKQGSGQGQGGSAAATAAVDGSESLGGGSGSARGDSESSTPHAAAMSSSSSGGRNAASVPAIDLLGGGGGPSADGGGGGAGATASPESETALELVEDYFRHLYPLPSFAFLHQPTVVQRCRDGTINEPLKLAICALTALQLHRSALCHDLWVQQAEQVVLQQLGRPSIFHLQALLLTIHYRVESGEFPTAFMLAALAARTAVALRLNYERSELLPVAQ</sequence>
<feature type="region of interest" description="Disordered" evidence="6">
    <location>
        <begin position="74"/>
        <end position="168"/>
    </location>
</feature>
<dbReference type="GO" id="GO:0005634">
    <property type="term" value="C:nucleus"/>
    <property type="evidence" value="ECO:0007669"/>
    <property type="project" value="UniProtKB-SubCell"/>
</dbReference>
<dbReference type="GO" id="GO:0008270">
    <property type="term" value="F:zinc ion binding"/>
    <property type="evidence" value="ECO:0007669"/>
    <property type="project" value="InterPro"/>
</dbReference>
<dbReference type="InterPro" id="IPR001138">
    <property type="entry name" value="Zn2Cys6_DnaBD"/>
</dbReference>
<feature type="domain" description="Zn(2)-C6 fungal-type" evidence="7">
    <location>
        <begin position="48"/>
        <end position="78"/>
    </location>
</feature>
<feature type="compositionally biased region" description="Basic residues" evidence="6">
    <location>
        <begin position="74"/>
        <end position="83"/>
    </location>
</feature>
<evidence type="ECO:0000256" key="4">
    <source>
        <dbReference type="ARBA" id="ARBA00023163"/>
    </source>
</evidence>
<dbReference type="PANTHER" id="PTHR47338">
    <property type="entry name" value="ZN(II)2CYS6 TRANSCRIPTION FACTOR (EUROFUNG)-RELATED"/>
    <property type="match status" value="1"/>
</dbReference>
<dbReference type="PANTHER" id="PTHR47338:SF7">
    <property type="entry name" value="ZN(II)2CYS6 TRANSCRIPTION FACTOR (EUROFUNG)"/>
    <property type="match status" value="1"/>
</dbReference>
<dbReference type="GO" id="GO:0000981">
    <property type="term" value="F:DNA-binding transcription factor activity, RNA polymerase II-specific"/>
    <property type="evidence" value="ECO:0007669"/>
    <property type="project" value="InterPro"/>
</dbReference>
<dbReference type="CDD" id="cd12148">
    <property type="entry name" value="fungal_TF_MHR"/>
    <property type="match status" value="1"/>
</dbReference>
<organism evidence="8 9">
    <name type="scientific">Diatrype stigma</name>
    <dbReference type="NCBI Taxonomy" id="117547"/>
    <lineage>
        <taxon>Eukaryota</taxon>
        <taxon>Fungi</taxon>
        <taxon>Dikarya</taxon>
        <taxon>Ascomycota</taxon>
        <taxon>Pezizomycotina</taxon>
        <taxon>Sordariomycetes</taxon>
        <taxon>Xylariomycetidae</taxon>
        <taxon>Xylariales</taxon>
        <taxon>Diatrypaceae</taxon>
        <taxon>Diatrype</taxon>
    </lineage>
</organism>
<evidence type="ECO:0000313" key="8">
    <source>
        <dbReference type="EMBL" id="KAK7746547.1"/>
    </source>
</evidence>
<dbReference type="SUPFAM" id="SSF57701">
    <property type="entry name" value="Zn2/Cys6 DNA-binding domain"/>
    <property type="match status" value="1"/>
</dbReference>
<feature type="compositionally biased region" description="Low complexity" evidence="6">
    <location>
        <begin position="118"/>
        <end position="139"/>
    </location>
</feature>
<feature type="compositionally biased region" description="Low complexity" evidence="6">
    <location>
        <begin position="93"/>
        <end position="104"/>
    </location>
</feature>
<dbReference type="Pfam" id="PF00172">
    <property type="entry name" value="Zn_clus"/>
    <property type="match status" value="2"/>
</dbReference>
<dbReference type="PROSITE" id="PS00463">
    <property type="entry name" value="ZN2_CY6_FUNGAL_1"/>
    <property type="match status" value="1"/>
</dbReference>
<reference evidence="8 9" key="1">
    <citation type="submission" date="2024-02" db="EMBL/GenBank/DDBJ databases">
        <title>De novo assembly and annotation of 12 fungi associated with fruit tree decline syndrome in Ontario, Canada.</title>
        <authorList>
            <person name="Sulman M."/>
            <person name="Ellouze W."/>
            <person name="Ilyukhin E."/>
        </authorList>
    </citation>
    <scope>NUCLEOTIDE SEQUENCE [LARGE SCALE GENOMIC DNA]</scope>
    <source>
        <strain evidence="8 9">M11/M66-122</strain>
    </source>
</reference>
<keyword evidence="3" id="KW-0805">Transcription regulation</keyword>
<evidence type="ECO:0000256" key="2">
    <source>
        <dbReference type="ARBA" id="ARBA00022723"/>
    </source>
</evidence>
<keyword evidence="2" id="KW-0479">Metal-binding</keyword>
<protein>
    <recommendedName>
        <fullName evidence="7">Zn(2)-C6 fungal-type domain-containing protein</fullName>
    </recommendedName>
</protein>
<evidence type="ECO:0000259" key="7">
    <source>
        <dbReference type="PROSITE" id="PS50048"/>
    </source>
</evidence>
<dbReference type="Proteomes" id="UP001320420">
    <property type="component" value="Unassembled WGS sequence"/>
</dbReference>
<dbReference type="PROSITE" id="PS50048">
    <property type="entry name" value="ZN2_CY6_FUNGAL_2"/>
    <property type="match status" value="1"/>
</dbReference>
<dbReference type="Gene3D" id="4.10.240.10">
    <property type="entry name" value="Zn(2)-C6 fungal-type DNA-binding domain"/>
    <property type="match status" value="1"/>
</dbReference>
<dbReference type="InterPro" id="IPR036864">
    <property type="entry name" value="Zn2-C6_fun-type_DNA-bd_sf"/>
</dbReference>
<dbReference type="AlphaFoldDB" id="A0AAN9UGX7"/>
<dbReference type="SMART" id="SM00066">
    <property type="entry name" value="GAL4"/>
    <property type="match status" value="2"/>
</dbReference>
<evidence type="ECO:0000256" key="3">
    <source>
        <dbReference type="ARBA" id="ARBA00023015"/>
    </source>
</evidence>
<name>A0AAN9UGX7_9PEZI</name>
<comment type="subcellular location">
    <subcellularLocation>
        <location evidence="1">Nucleus</location>
    </subcellularLocation>
</comment>
<dbReference type="InterPro" id="IPR050815">
    <property type="entry name" value="TF_fung"/>
</dbReference>
<keyword evidence="4" id="KW-0804">Transcription</keyword>
<dbReference type="EMBL" id="JAKJXP020000098">
    <property type="protein sequence ID" value="KAK7746547.1"/>
    <property type="molecule type" value="Genomic_DNA"/>
</dbReference>
<comment type="caution">
    <text evidence="8">The sequence shown here is derived from an EMBL/GenBank/DDBJ whole genome shotgun (WGS) entry which is preliminary data.</text>
</comment>
<dbReference type="CDD" id="cd00067">
    <property type="entry name" value="GAL4"/>
    <property type="match status" value="1"/>
</dbReference>
<keyword evidence="9" id="KW-1185">Reference proteome</keyword>
<evidence type="ECO:0000256" key="5">
    <source>
        <dbReference type="ARBA" id="ARBA00023242"/>
    </source>
</evidence>
<keyword evidence="5" id="KW-0539">Nucleus</keyword>
<evidence type="ECO:0000313" key="9">
    <source>
        <dbReference type="Proteomes" id="UP001320420"/>
    </source>
</evidence>
<feature type="compositionally biased region" description="Gly residues" evidence="6">
    <location>
        <begin position="146"/>
        <end position="162"/>
    </location>
</feature>
<gene>
    <name evidence="8" type="ORF">SLS62_009410</name>
</gene>
<evidence type="ECO:0000256" key="1">
    <source>
        <dbReference type="ARBA" id="ARBA00004123"/>
    </source>
</evidence>
<proteinExistence type="predicted"/>
<accession>A0AAN9UGX7</accession>
<evidence type="ECO:0000256" key="6">
    <source>
        <dbReference type="SAM" id="MobiDB-lite"/>
    </source>
</evidence>